<proteinExistence type="predicted"/>
<organism evidence="2 3">
    <name type="scientific">Hibiscus sabdariffa</name>
    <name type="common">roselle</name>
    <dbReference type="NCBI Taxonomy" id="183260"/>
    <lineage>
        <taxon>Eukaryota</taxon>
        <taxon>Viridiplantae</taxon>
        <taxon>Streptophyta</taxon>
        <taxon>Embryophyta</taxon>
        <taxon>Tracheophyta</taxon>
        <taxon>Spermatophyta</taxon>
        <taxon>Magnoliopsida</taxon>
        <taxon>eudicotyledons</taxon>
        <taxon>Gunneridae</taxon>
        <taxon>Pentapetalae</taxon>
        <taxon>rosids</taxon>
        <taxon>malvids</taxon>
        <taxon>Malvales</taxon>
        <taxon>Malvaceae</taxon>
        <taxon>Malvoideae</taxon>
        <taxon>Hibiscus</taxon>
    </lineage>
</organism>
<dbReference type="EMBL" id="JBBPBM010000002">
    <property type="protein sequence ID" value="KAK8597104.1"/>
    <property type="molecule type" value="Genomic_DNA"/>
</dbReference>
<feature type="region of interest" description="Disordered" evidence="1">
    <location>
        <begin position="1"/>
        <end position="28"/>
    </location>
</feature>
<accession>A0ABR2G9X2</accession>
<protein>
    <submittedName>
        <fullName evidence="2">Uncharacterized protein</fullName>
    </submittedName>
</protein>
<evidence type="ECO:0000256" key="1">
    <source>
        <dbReference type="SAM" id="MobiDB-lite"/>
    </source>
</evidence>
<sequence>MENPNPNVGALQVQYENTSGRPSDGGTLPVWLSELHDDQGVVLGEDKSGPAVHFVFPLVLERPASSTPLESQRAIKKGRSDLFDVSSVLENNLVGAVGSWSRVGLPSEMMETEDQHVSLGLQGVAREELGVNNTASDAAVVQGKTAGREKH</sequence>
<reference evidence="2 3" key="1">
    <citation type="journal article" date="2024" name="G3 (Bethesda)">
        <title>Genome assembly of Hibiscus sabdariffa L. provides insights into metabolisms of medicinal natural products.</title>
        <authorList>
            <person name="Kim T."/>
        </authorList>
    </citation>
    <scope>NUCLEOTIDE SEQUENCE [LARGE SCALE GENOMIC DNA]</scope>
    <source>
        <strain evidence="2">TK-2024</strain>
        <tissue evidence="2">Old leaves</tissue>
    </source>
</reference>
<gene>
    <name evidence="2" type="ORF">V6N12_065580</name>
</gene>
<name>A0ABR2G9X2_9ROSI</name>
<evidence type="ECO:0000313" key="2">
    <source>
        <dbReference type="EMBL" id="KAK8597104.1"/>
    </source>
</evidence>
<evidence type="ECO:0000313" key="3">
    <source>
        <dbReference type="Proteomes" id="UP001472677"/>
    </source>
</evidence>
<dbReference type="Proteomes" id="UP001472677">
    <property type="component" value="Unassembled WGS sequence"/>
</dbReference>
<keyword evidence="3" id="KW-1185">Reference proteome</keyword>
<feature type="region of interest" description="Disordered" evidence="1">
    <location>
        <begin position="132"/>
        <end position="151"/>
    </location>
</feature>
<comment type="caution">
    <text evidence="2">The sequence shown here is derived from an EMBL/GenBank/DDBJ whole genome shotgun (WGS) entry which is preliminary data.</text>
</comment>